<keyword evidence="3" id="KW-1185">Reference proteome</keyword>
<protein>
    <submittedName>
        <fullName evidence="2">Uncharacterized protein</fullName>
    </submittedName>
</protein>
<proteinExistence type="predicted"/>
<feature type="chain" id="PRO_5009209704" evidence="1">
    <location>
        <begin position="23"/>
        <end position="92"/>
    </location>
</feature>
<dbReference type="Proteomes" id="UP000175691">
    <property type="component" value="Unassembled WGS sequence"/>
</dbReference>
<reference evidence="2 3" key="1">
    <citation type="submission" date="2016-08" db="EMBL/GenBank/DDBJ databases">
        <authorList>
            <person name="Seilhamer J.J."/>
        </authorList>
    </citation>
    <scope>NUCLEOTIDE SEQUENCE [LARGE SCALE GENOMIC DNA]</scope>
    <source>
        <strain evidence="2 3">KCTC 42603</strain>
    </source>
</reference>
<accession>A0A1E7ZBG8</accession>
<dbReference type="RefSeq" id="WP_070125257.1">
    <property type="nucleotide sequence ID" value="NZ_MDHN01000021.1"/>
</dbReference>
<comment type="caution">
    <text evidence="2">The sequence shown here is derived from an EMBL/GenBank/DDBJ whole genome shotgun (WGS) entry which is preliminary data.</text>
</comment>
<evidence type="ECO:0000256" key="1">
    <source>
        <dbReference type="SAM" id="SignalP"/>
    </source>
</evidence>
<organism evidence="2 3">
    <name type="scientific">Alteromonas confluentis</name>
    <dbReference type="NCBI Taxonomy" id="1656094"/>
    <lineage>
        <taxon>Bacteria</taxon>
        <taxon>Pseudomonadati</taxon>
        <taxon>Pseudomonadota</taxon>
        <taxon>Gammaproteobacteria</taxon>
        <taxon>Alteromonadales</taxon>
        <taxon>Alteromonadaceae</taxon>
        <taxon>Alteromonas/Salinimonas group</taxon>
        <taxon>Alteromonas</taxon>
    </lineage>
</organism>
<name>A0A1E7ZBG8_9ALTE</name>
<evidence type="ECO:0000313" key="2">
    <source>
        <dbReference type="EMBL" id="OFC70865.1"/>
    </source>
</evidence>
<dbReference type="PROSITE" id="PS51257">
    <property type="entry name" value="PROKAR_LIPOPROTEIN"/>
    <property type="match status" value="1"/>
</dbReference>
<gene>
    <name evidence="2" type="ORF">BFC18_10465</name>
</gene>
<feature type="signal peptide" evidence="1">
    <location>
        <begin position="1"/>
        <end position="22"/>
    </location>
</feature>
<dbReference type="AlphaFoldDB" id="A0A1E7ZBG8"/>
<keyword evidence="1" id="KW-0732">Signal</keyword>
<evidence type="ECO:0000313" key="3">
    <source>
        <dbReference type="Proteomes" id="UP000175691"/>
    </source>
</evidence>
<sequence length="92" mass="9665">MNKLTKIVLLNALLLACATASANMGTSADAATTTADPIEKKARSGLDINFQRVLSAKSLPNENSLSAADALQSSEKSRLFKKLPDHLVAANP</sequence>
<dbReference type="EMBL" id="MDHN01000021">
    <property type="protein sequence ID" value="OFC70865.1"/>
    <property type="molecule type" value="Genomic_DNA"/>
</dbReference>